<sequence length="122" mass="13147">MATIMIVDDSNYTRRTHRRMMEDDGHVVHEAATGMAAIEGFFVHRPDLVLLDLTMEDMGGMEVLERLRELDAGARVIVVSADVQRSTAKLVAESGALAFLGKPVSAEGLRQAVRDALGAGAP</sequence>
<accession>W0RRV9</accession>
<keyword evidence="5" id="KW-1185">Reference proteome</keyword>
<dbReference type="EMBL" id="CP007130">
    <property type="protein sequence ID" value="AHG93446.1"/>
    <property type="molecule type" value="Genomic_DNA"/>
</dbReference>
<dbReference type="Pfam" id="PF00072">
    <property type="entry name" value="Response_reg"/>
    <property type="match status" value="1"/>
</dbReference>
<organism evidence="4 5">
    <name type="scientific">Gemmatirosa kalamazoonensis</name>
    <dbReference type="NCBI Taxonomy" id="861299"/>
    <lineage>
        <taxon>Bacteria</taxon>
        <taxon>Pseudomonadati</taxon>
        <taxon>Gemmatimonadota</taxon>
        <taxon>Gemmatimonadia</taxon>
        <taxon>Gemmatimonadales</taxon>
        <taxon>Gemmatimonadaceae</taxon>
        <taxon>Gemmatirosa</taxon>
    </lineage>
</organism>
<dbReference type="PANTHER" id="PTHR44591">
    <property type="entry name" value="STRESS RESPONSE REGULATOR PROTEIN 1"/>
    <property type="match status" value="1"/>
</dbReference>
<dbReference type="SUPFAM" id="SSF52172">
    <property type="entry name" value="CheY-like"/>
    <property type="match status" value="1"/>
</dbReference>
<dbReference type="InParanoid" id="W0RRV9"/>
<dbReference type="OrthoDB" id="9813953at2"/>
<evidence type="ECO:0000256" key="2">
    <source>
        <dbReference type="PROSITE-ProRule" id="PRU00169"/>
    </source>
</evidence>
<evidence type="ECO:0000313" key="4">
    <source>
        <dbReference type="EMBL" id="AHG93446.1"/>
    </source>
</evidence>
<dbReference type="Gene3D" id="3.40.50.2300">
    <property type="match status" value="1"/>
</dbReference>
<dbReference type="PROSITE" id="PS50110">
    <property type="entry name" value="RESPONSE_REGULATORY"/>
    <property type="match status" value="1"/>
</dbReference>
<geneLocation type="plasmid" evidence="4 5">
    <name>2</name>
</geneLocation>
<evidence type="ECO:0000256" key="1">
    <source>
        <dbReference type="ARBA" id="ARBA00022553"/>
    </source>
</evidence>
<dbReference type="Proteomes" id="UP000019151">
    <property type="component" value="Plasmid 2"/>
</dbReference>
<evidence type="ECO:0000259" key="3">
    <source>
        <dbReference type="PROSITE" id="PS50110"/>
    </source>
</evidence>
<protein>
    <submittedName>
        <fullName evidence="4">Response regulator receiver</fullName>
    </submittedName>
</protein>
<dbReference type="SMART" id="SM00448">
    <property type="entry name" value="REC"/>
    <property type="match status" value="1"/>
</dbReference>
<proteinExistence type="predicted"/>
<dbReference type="InterPro" id="IPR001789">
    <property type="entry name" value="Sig_transdc_resp-reg_receiver"/>
</dbReference>
<dbReference type="GO" id="GO:0000160">
    <property type="term" value="P:phosphorelay signal transduction system"/>
    <property type="evidence" value="ECO:0007669"/>
    <property type="project" value="InterPro"/>
</dbReference>
<evidence type="ECO:0000313" key="5">
    <source>
        <dbReference type="Proteomes" id="UP000019151"/>
    </source>
</evidence>
<feature type="domain" description="Response regulatory" evidence="3">
    <location>
        <begin position="3"/>
        <end position="117"/>
    </location>
</feature>
<keyword evidence="1 2" id="KW-0597">Phosphoprotein</keyword>
<feature type="modified residue" description="4-aspartylphosphate" evidence="2">
    <location>
        <position position="52"/>
    </location>
</feature>
<name>W0RRV9_9BACT</name>
<dbReference type="InterPro" id="IPR050595">
    <property type="entry name" value="Bact_response_regulator"/>
</dbReference>
<reference evidence="4 5" key="1">
    <citation type="journal article" date="2014" name="Genome Announc.">
        <title>Genome Sequence and Methylome of Soil Bacterium Gemmatirosa kalamazoonensis KBS708T, a Member of the Rarely Cultivated Gemmatimonadetes Phylum.</title>
        <authorList>
            <person name="Debruyn J.M."/>
            <person name="Radosevich M."/>
            <person name="Wommack K.E."/>
            <person name="Polson S.W."/>
            <person name="Hauser L.J."/>
            <person name="Fawaz M.N."/>
            <person name="Korlach J."/>
            <person name="Tsai Y.C."/>
        </authorList>
    </citation>
    <scope>NUCLEOTIDE SEQUENCE [LARGE SCALE GENOMIC DNA]</scope>
    <source>
        <strain evidence="4 5">KBS708</strain>
        <plasmid evidence="5">Plasmid 2</plasmid>
    </source>
</reference>
<gene>
    <name evidence="4" type="ORF">J421_5911</name>
</gene>
<dbReference type="HOGENOM" id="CLU_000445_69_8_0"/>
<dbReference type="PANTHER" id="PTHR44591:SF24">
    <property type="entry name" value="PROTEIN-GLUTAMATE METHYLESTERASE_PROTEIN-GLUTAMINE GLUTAMINASE 1"/>
    <property type="match status" value="1"/>
</dbReference>
<keyword evidence="4" id="KW-0614">Plasmid</keyword>
<dbReference type="RefSeq" id="WP_025414750.1">
    <property type="nucleotide sequence ID" value="NZ_CP007130.1"/>
</dbReference>
<dbReference type="KEGG" id="gba:J421_5911"/>
<dbReference type="InterPro" id="IPR011006">
    <property type="entry name" value="CheY-like_superfamily"/>
</dbReference>
<dbReference type="AlphaFoldDB" id="W0RRV9"/>
<dbReference type="eggNOG" id="COG0745">
    <property type="taxonomic scope" value="Bacteria"/>
</dbReference>